<gene>
    <name evidence="1" type="ORF">SAY86_002055</name>
</gene>
<keyword evidence="2" id="KW-1185">Reference proteome</keyword>
<dbReference type="AlphaFoldDB" id="A0AAN7LFD4"/>
<accession>A0AAN7LFD4</accession>
<evidence type="ECO:0000313" key="1">
    <source>
        <dbReference type="EMBL" id="KAK4785366.1"/>
    </source>
</evidence>
<evidence type="ECO:0000313" key="2">
    <source>
        <dbReference type="Proteomes" id="UP001346149"/>
    </source>
</evidence>
<proteinExistence type="predicted"/>
<dbReference type="Proteomes" id="UP001346149">
    <property type="component" value="Unassembled WGS sequence"/>
</dbReference>
<name>A0AAN7LFD4_TRANT</name>
<reference evidence="1 2" key="1">
    <citation type="journal article" date="2023" name="Hortic Res">
        <title>Pangenome of water caltrop reveals structural variations and asymmetric subgenome divergence after allopolyploidization.</title>
        <authorList>
            <person name="Zhang X."/>
            <person name="Chen Y."/>
            <person name="Wang L."/>
            <person name="Yuan Y."/>
            <person name="Fang M."/>
            <person name="Shi L."/>
            <person name="Lu R."/>
            <person name="Comes H.P."/>
            <person name="Ma Y."/>
            <person name="Chen Y."/>
            <person name="Huang G."/>
            <person name="Zhou Y."/>
            <person name="Zheng Z."/>
            <person name="Qiu Y."/>
        </authorList>
    </citation>
    <scope>NUCLEOTIDE SEQUENCE [LARGE SCALE GENOMIC DNA]</scope>
    <source>
        <strain evidence="1">F231</strain>
    </source>
</reference>
<protein>
    <submittedName>
        <fullName evidence="1">Uncharacterized protein</fullName>
    </submittedName>
</protein>
<comment type="caution">
    <text evidence="1">The sequence shown here is derived from an EMBL/GenBank/DDBJ whole genome shotgun (WGS) entry which is preliminary data.</text>
</comment>
<organism evidence="1 2">
    <name type="scientific">Trapa natans</name>
    <name type="common">Water chestnut</name>
    <dbReference type="NCBI Taxonomy" id="22666"/>
    <lineage>
        <taxon>Eukaryota</taxon>
        <taxon>Viridiplantae</taxon>
        <taxon>Streptophyta</taxon>
        <taxon>Embryophyta</taxon>
        <taxon>Tracheophyta</taxon>
        <taxon>Spermatophyta</taxon>
        <taxon>Magnoliopsida</taxon>
        <taxon>eudicotyledons</taxon>
        <taxon>Gunneridae</taxon>
        <taxon>Pentapetalae</taxon>
        <taxon>rosids</taxon>
        <taxon>malvids</taxon>
        <taxon>Myrtales</taxon>
        <taxon>Lythraceae</taxon>
        <taxon>Trapa</taxon>
    </lineage>
</organism>
<sequence length="112" mass="12359">MSEKFSVLLVERGGSPYENPLAMEKKYYGLSLLKTDYFSSLAQSKEEDQRQCVEVVELLQQVVSSTVVTTFLVADCKKDILSGQDELSSFCKKNVGILYHGSCPVGSAVHSD</sequence>
<dbReference type="EMBL" id="JAXQNO010000013">
    <property type="protein sequence ID" value="KAK4785366.1"/>
    <property type="molecule type" value="Genomic_DNA"/>
</dbReference>